<keyword evidence="2" id="KW-0812">Transmembrane</keyword>
<feature type="transmembrane region" description="Helical" evidence="2">
    <location>
        <begin position="56"/>
        <end position="81"/>
    </location>
</feature>
<feature type="transmembrane region" description="Helical" evidence="2">
    <location>
        <begin position="142"/>
        <end position="163"/>
    </location>
</feature>
<dbReference type="Pfam" id="PF06161">
    <property type="entry name" value="DUF975"/>
    <property type="match status" value="1"/>
</dbReference>
<evidence type="ECO:0000313" key="3">
    <source>
        <dbReference type="EMBL" id="CUO48416.1"/>
    </source>
</evidence>
<dbReference type="EMBL" id="CYZN01000023">
    <property type="protein sequence ID" value="CUO48416.1"/>
    <property type="molecule type" value="Genomic_DNA"/>
</dbReference>
<dbReference type="Proteomes" id="UP000095431">
    <property type="component" value="Unassembled WGS sequence"/>
</dbReference>
<keyword evidence="2" id="KW-1133">Transmembrane helix</keyword>
<dbReference type="eggNOG" id="COG5523">
    <property type="taxonomic scope" value="Bacteria"/>
</dbReference>
<feature type="transmembrane region" description="Helical" evidence="2">
    <location>
        <begin position="102"/>
        <end position="122"/>
    </location>
</feature>
<organism evidence="3 4">
    <name type="scientific">Blautia wexlerae</name>
    <dbReference type="NCBI Taxonomy" id="418240"/>
    <lineage>
        <taxon>Bacteria</taxon>
        <taxon>Bacillati</taxon>
        <taxon>Bacillota</taxon>
        <taxon>Clostridia</taxon>
        <taxon>Lachnospirales</taxon>
        <taxon>Lachnospiraceae</taxon>
        <taxon>Blautia</taxon>
    </lineage>
</organism>
<dbReference type="RefSeq" id="WP_055201031.1">
    <property type="nucleotide sequence ID" value="NZ_BTHH01000023.1"/>
</dbReference>
<proteinExistence type="predicted"/>
<feature type="transmembrane region" description="Helical" evidence="2">
    <location>
        <begin position="21"/>
        <end position="44"/>
    </location>
</feature>
<feature type="region of interest" description="Disordered" evidence="1">
    <location>
        <begin position="282"/>
        <end position="360"/>
    </location>
</feature>
<accession>A0A174FHV5</accession>
<reference evidence="3 4" key="1">
    <citation type="submission" date="2015-09" db="EMBL/GenBank/DDBJ databases">
        <authorList>
            <consortium name="Pathogen Informatics"/>
        </authorList>
    </citation>
    <scope>NUCLEOTIDE SEQUENCE [LARGE SCALE GENOMIC DNA]</scope>
    <source>
        <strain evidence="3 4">2789STDY5834863</strain>
    </source>
</reference>
<protein>
    <submittedName>
        <fullName evidence="3">Predicted integral membrane protein</fullName>
    </submittedName>
</protein>
<dbReference type="PANTHER" id="PTHR40076:SF1">
    <property type="entry name" value="MEMBRANE PROTEIN"/>
    <property type="match status" value="1"/>
</dbReference>
<gene>
    <name evidence="3" type="ORF">ERS852478_02962</name>
</gene>
<evidence type="ECO:0000256" key="2">
    <source>
        <dbReference type="SAM" id="Phobius"/>
    </source>
</evidence>
<dbReference type="PANTHER" id="PTHR40076">
    <property type="entry name" value="MEMBRANE PROTEIN-RELATED"/>
    <property type="match status" value="1"/>
</dbReference>
<sequence>MTSRRELKNYAKQAMSGKYGILILAFVAVQALALISSMISSALFPGEETIDIVLSYAFTFILTLLINVVAAGMNYMYLNIARGKVYSLNDLFYFYRHHPDRVIVAGFFMAVLNLLTMLPYTIYSNANLPGEDASVEVLITWLYTGVVLMIVGMIVYQILVIPLEMTYYILADKPELKSTEAMKESLEMMHGNFGRYLMLKISFIPLMFLSVFTFYIALLWIFPYMAMTEVMFYRDLTGELKVQKEEEERVARDYVNPMFDSYSQNEQPQEDQTHPQQFWSVTGDSSVASDENKEVQNNAASENTQDSLYGSVENNRTTQDNPYDSSESKEVQDSLQSQTIPEEEEDNEPKPWDEYFNSLK</sequence>
<evidence type="ECO:0000313" key="4">
    <source>
        <dbReference type="Proteomes" id="UP000095431"/>
    </source>
</evidence>
<feature type="transmembrane region" description="Helical" evidence="2">
    <location>
        <begin position="197"/>
        <end position="222"/>
    </location>
</feature>
<dbReference type="InterPro" id="IPR010380">
    <property type="entry name" value="DUF975"/>
</dbReference>
<feature type="compositionally biased region" description="Polar residues" evidence="1">
    <location>
        <begin position="282"/>
        <end position="325"/>
    </location>
</feature>
<name>A0A174FHV5_9FIRM</name>
<keyword evidence="2" id="KW-0472">Membrane</keyword>
<dbReference type="AlphaFoldDB" id="A0A174FHV5"/>
<evidence type="ECO:0000256" key="1">
    <source>
        <dbReference type="SAM" id="MobiDB-lite"/>
    </source>
</evidence>